<dbReference type="PROSITE" id="PS50850">
    <property type="entry name" value="MFS"/>
    <property type="match status" value="1"/>
</dbReference>
<feature type="transmembrane region" description="Helical" evidence="6">
    <location>
        <begin position="213"/>
        <end position="234"/>
    </location>
</feature>
<evidence type="ECO:0000313" key="8">
    <source>
        <dbReference type="EMBL" id="KIW02542.1"/>
    </source>
</evidence>
<dbReference type="PANTHER" id="PTHR23501:SF193">
    <property type="entry name" value="MULTIDRUG TRANSPORTER, PUTATIVE (AFU_ORTHOLOGUE AFUA_8G00940)-RELATED"/>
    <property type="match status" value="1"/>
</dbReference>
<evidence type="ECO:0000313" key="9">
    <source>
        <dbReference type="Proteomes" id="UP000053259"/>
    </source>
</evidence>
<dbReference type="InterPro" id="IPR011701">
    <property type="entry name" value="MFS"/>
</dbReference>
<feature type="domain" description="Major facilitator superfamily (MFS) profile" evidence="7">
    <location>
        <begin position="60"/>
        <end position="555"/>
    </location>
</feature>
<feature type="transmembrane region" description="Helical" evidence="6">
    <location>
        <begin position="182"/>
        <end position="201"/>
    </location>
</feature>
<feature type="transmembrane region" description="Helical" evidence="6">
    <location>
        <begin position="367"/>
        <end position="387"/>
    </location>
</feature>
<feature type="transmembrane region" description="Helical" evidence="6">
    <location>
        <begin position="150"/>
        <end position="175"/>
    </location>
</feature>
<dbReference type="Proteomes" id="UP000053259">
    <property type="component" value="Unassembled WGS sequence"/>
</dbReference>
<comment type="similarity">
    <text evidence="2">Belongs to the major facilitator superfamily. TCR/Tet family.</text>
</comment>
<dbReference type="HOGENOM" id="CLU_000960_22_1_1"/>
<feature type="transmembrane region" description="Helical" evidence="6">
    <location>
        <begin position="394"/>
        <end position="412"/>
    </location>
</feature>
<keyword evidence="5 6" id="KW-0472">Membrane</keyword>
<evidence type="ECO:0000256" key="3">
    <source>
        <dbReference type="ARBA" id="ARBA00022692"/>
    </source>
</evidence>
<proteinExistence type="inferred from homology"/>
<keyword evidence="9" id="KW-1185">Reference proteome</keyword>
<feature type="transmembrane region" description="Helical" evidence="6">
    <location>
        <begin position="424"/>
        <end position="446"/>
    </location>
</feature>
<evidence type="ECO:0000256" key="4">
    <source>
        <dbReference type="ARBA" id="ARBA00022989"/>
    </source>
</evidence>
<feature type="transmembrane region" description="Helical" evidence="6">
    <location>
        <begin position="125"/>
        <end position="144"/>
    </location>
</feature>
<dbReference type="SUPFAM" id="SSF103473">
    <property type="entry name" value="MFS general substrate transporter"/>
    <property type="match status" value="1"/>
</dbReference>
<dbReference type="GO" id="GO:0022857">
    <property type="term" value="F:transmembrane transporter activity"/>
    <property type="evidence" value="ECO:0007669"/>
    <property type="project" value="InterPro"/>
</dbReference>
<feature type="transmembrane region" description="Helical" evidence="6">
    <location>
        <begin position="95"/>
        <end position="113"/>
    </location>
</feature>
<dbReference type="GO" id="GO:0005886">
    <property type="term" value="C:plasma membrane"/>
    <property type="evidence" value="ECO:0007669"/>
    <property type="project" value="TreeGrafter"/>
</dbReference>
<gene>
    <name evidence="8" type="ORF">PV09_05998</name>
</gene>
<dbReference type="FunFam" id="1.20.1250.20:FF:000196">
    <property type="entry name" value="MFS toxin efflux pump (AflT)"/>
    <property type="match status" value="1"/>
</dbReference>
<dbReference type="PANTHER" id="PTHR23501">
    <property type="entry name" value="MAJOR FACILITATOR SUPERFAMILY"/>
    <property type="match status" value="1"/>
</dbReference>
<dbReference type="Gene3D" id="1.20.1250.20">
    <property type="entry name" value="MFS general substrate transporter like domains"/>
    <property type="match status" value="2"/>
</dbReference>
<evidence type="ECO:0000256" key="6">
    <source>
        <dbReference type="SAM" id="Phobius"/>
    </source>
</evidence>
<dbReference type="AlphaFoldDB" id="A0A0D1YPJ3"/>
<dbReference type="VEuPathDB" id="FungiDB:PV09_05998"/>
<feature type="transmembrane region" description="Helical" evidence="6">
    <location>
        <begin position="57"/>
        <end position="83"/>
    </location>
</feature>
<dbReference type="Pfam" id="PF07690">
    <property type="entry name" value="MFS_1"/>
    <property type="match status" value="1"/>
</dbReference>
<dbReference type="EMBL" id="KN847548">
    <property type="protein sequence ID" value="KIW02542.1"/>
    <property type="molecule type" value="Genomic_DNA"/>
</dbReference>
<accession>A0A0D1YPJ3</accession>
<keyword evidence="4 6" id="KW-1133">Transmembrane helix</keyword>
<sequence length="576" mass="62575">MTDLKQKIGEVNIEQTYVAACSVVENSQDRCKTGEGISMPAEEQPNMETSYITGIKLWSMLASLVLVFFLLLLDMSIVATAIPKITSQFHSLHDVGWYGSAYLLSNCVLQPLTGKIYVRFSTKRTFIAFFGLFEFGSLVCGLSQSSKMLITGRAIAGMGSSGLMNGGIQMCYLAIPAHRRPMIMGVLMSCSQLGVLCGPLLGGLLTEYSSWRWCFYINLPIGALATIAMVFVNVPKALTKEMATNVEDQKSRIKFLLYDLDIAGFALFASFSVMVVLALQWGGVDYAWSSATIIGLFVGGGCSLLIFAVHQYRLGDSAMFPWSVVRQRVVWSSMVTMFFFFGSQIIGNYFLPIYFQTIRNASPAMSGVYTLPSIFSMMAASVGSGALLSRWGYYLPWVMASAILAAVGNGLLSSLGLHTSTVRWVWYQIILGFGRGCGMQMTIVAVQTNLPPTTVPIGQAMIIFEQYFGGALFLAIAQALFNGKLDMGLTEYAPHVDAQSVIHAGASRVRDIVSSDDLSGVLLAYSKAINSNFYLAAACSAVTVLTGLGMGWRKVERNKSAKHARATTGKSEATDK</sequence>
<feature type="transmembrane region" description="Helical" evidence="6">
    <location>
        <begin position="287"/>
        <end position="309"/>
    </location>
</feature>
<name>A0A0D1YPJ3_9PEZI</name>
<feature type="transmembrane region" description="Helical" evidence="6">
    <location>
        <begin position="458"/>
        <end position="481"/>
    </location>
</feature>
<evidence type="ECO:0000256" key="1">
    <source>
        <dbReference type="ARBA" id="ARBA00004141"/>
    </source>
</evidence>
<feature type="transmembrane region" description="Helical" evidence="6">
    <location>
        <begin position="533"/>
        <end position="552"/>
    </location>
</feature>
<feature type="transmembrane region" description="Helical" evidence="6">
    <location>
        <begin position="329"/>
        <end position="355"/>
    </location>
</feature>
<feature type="transmembrane region" description="Helical" evidence="6">
    <location>
        <begin position="255"/>
        <end position="281"/>
    </location>
</feature>
<dbReference type="RefSeq" id="XP_016212411.1">
    <property type="nucleotide sequence ID" value="XM_016359575.1"/>
</dbReference>
<protein>
    <recommendedName>
        <fullName evidence="7">Major facilitator superfamily (MFS) profile domain-containing protein</fullName>
    </recommendedName>
</protein>
<dbReference type="InParanoid" id="A0A0D1YPJ3"/>
<evidence type="ECO:0000256" key="5">
    <source>
        <dbReference type="ARBA" id="ARBA00023136"/>
    </source>
</evidence>
<keyword evidence="3 6" id="KW-0812">Transmembrane</keyword>
<organism evidence="8 9">
    <name type="scientific">Verruconis gallopava</name>
    <dbReference type="NCBI Taxonomy" id="253628"/>
    <lineage>
        <taxon>Eukaryota</taxon>
        <taxon>Fungi</taxon>
        <taxon>Dikarya</taxon>
        <taxon>Ascomycota</taxon>
        <taxon>Pezizomycotina</taxon>
        <taxon>Dothideomycetes</taxon>
        <taxon>Pleosporomycetidae</taxon>
        <taxon>Venturiales</taxon>
        <taxon>Sympoventuriaceae</taxon>
        <taxon>Verruconis</taxon>
    </lineage>
</organism>
<dbReference type="InterPro" id="IPR036259">
    <property type="entry name" value="MFS_trans_sf"/>
</dbReference>
<reference evidence="8 9" key="1">
    <citation type="submission" date="2015-01" db="EMBL/GenBank/DDBJ databases">
        <title>The Genome Sequence of Ochroconis gallopava CBS43764.</title>
        <authorList>
            <consortium name="The Broad Institute Genomics Platform"/>
            <person name="Cuomo C."/>
            <person name="de Hoog S."/>
            <person name="Gorbushina A."/>
            <person name="Stielow B."/>
            <person name="Teixiera M."/>
            <person name="Abouelleil A."/>
            <person name="Chapman S.B."/>
            <person name="Priest M."/>
            <person name="Young S.K."/>
            <person name="Wortman J."/>
            <person name="Nusbaum C."/>
            <person name="Birren B."/>
        </authorList>
    </citation>
    <scope>NUCLEOTIDE SEQUENCE [LARGE SCALE GENOMIC DNA]</scope>
    <source>
        <strain evidence="8 9">CBS 43764</strain>
    </source>
</reference>
<dbReference type="FunCoup" id="A0A0D1YPJ3">
    <property type="interactions" value="59"/>
</dbReference>
<comment type="subcellular location">
    <subcellularLocation>
        <location evidence="1">Membrane</location>
        <topology evidence="1">Multi-pass membrane protein</topology>
    </subcellularLocation>
</comment>
<dbReference type="OrthoDB" id="10021397at2759"/>
<dbReference type="CDD" id="cd17502">
    <property type="entry name" value="MFS_Azr1_MDR_like"/>
    <property type="match status" value="1"/>
</dbReference>
<dbReference type="GeneID" id="27313971"/>
<evidence type="ECO:0000256" key="2">
    <source>
        <dbReference type="ARBA" id="ARBA00007520"/>
    </source>
</evidence>
<dbReference type="InterPro" id="IPR020846">
    <property type="entry name" value="MFS_dom"/>
</dbReference>
<evidence type="ECO:0000259" key="7">
    <source>
        <dbReference type="PROSITE" id="PS50850"/>
    </source>
</evidence>